<protein>
    <submittedName>
        <fullName evidence="2">Uncharacterized protein</fullName>
    </submittedName>
</protein>
<reference evidence="2 3" key="1">
    <citation type="journal article" date="2014" name="BMC Genomics">
        <title>Genome sequencing of four Aureobasidium pullulans varieties: biotechnological potential, stress tolerance, and description of new species.</title>
        <authorList>
            <person name="Gostin Ar C."/>
            <person name="Ohm R.A."/>
            <person name="Kogej T."/>
            <person name="Sonjak S."/>
            <person name="Turk M."/>
            <person name="Zajc J."/>
            <person name="Zalar P."/>
            <person name="Grube M."/>
            <person name="Sun H."/>
            <person name="Han J."/>
            <person name="Sharma A."/>
            <person name="Chiniquy J."/>
            <person name="Ngan C.Y."/>
            <person name="Lipzen A."/>
            <person name="Barry K."/>
            <person name="Grigoriev I.V."/>
            <person name="Gunde-Cimerman N."/>
        </authorList>
    </citation>
    <scope>NUCLEOTIDE SEQUENCE [LARGE SCALE GENOMIC DNA]</scope>
    <source>
        <strain evidence="2 3">CBS 147.97</strain>
    </source>
</reference>
<dbReference type="EMBL" id="KL584715">
    <property type="protein sequence ID" value="KEQ70970.1"/>
    <property type="molecule type" value="Genomic_DNA"/>
</dbReference>
<evidence type="ECO:0000313" key="3">
    <source>
        <dbReference type="Proteomes" id="UP000027730"/>
    </source>
</evidence>
<evidence type="ECO:0000313" key="2">
    <source>
        <dbReference type="EMBL" id="KEQ70970.1"/>
    </source>
</evidence>
<sequence>MSKCIWNAFIARFYERSEQNSFYVPKKDETAPHARKQRNQEMGFGHDTTQVNGWNRDPWIVVKLILEKRTDRDKTISQQDTQQRNFQWISTVVQEEARSTDSQAYWKAIEKILISDFLGY</sequence>
<dbReference type="RefSeq" id="XP_013425231.1">
    <property type="nucleotide sequence ID" value="XM_013569777.1"/>
</dbReference>
<gene>
    <name evidence="2" type="ORF">M436DRAFT_65784</name>
</gene>
<dbReference type="AlphaFoldDB" id="A0A074WCX1"/>
<feature type="region of interest" description="Disordered" evidence="1">
    <location>
        <begin position="26"/>
        <end position="50"/>
    </location>
</feature>
<dbReference type="GeneID" id="25413936"/>
<organism evidence="2 3">
    <name type="scientific">Aureobasidium namibiae CBS 147.97</name>
    <dbReference type="NCBI Taxonomy" id="1043004"/>
    <lineage>
        <taxon>Eukaryota</taxon>
        <taxon>Fungi</taxon>
        <taxon>Dikarya</taxon>
        <taxon>Ascomycota</taxon>
        <taxon>Pezizomycotina</taxon>
        <taxon>Dothideomycetes</taxon>
        <taxon>Dothideomycetidae</taxon>
        <taxon>Dothideales</taxon>
        <taxon>Saccotheciaceae</taxon>
        <taxon>Aureobasidium</taxon>
    </lineage>
</organism>
<name>A0A074WCX1_9PEZI</name>
<proteinExistence type="predicted"/>
<evidence type="ECO:0000256" key="1">
    <source>
        <dbReference type="SAM" id="MobiDB-lite"/>
    </source>
</evidence>
<accession>A0A074WCX1</accession>
<keyword evidence="3" id="KW-1185">Reference proteome</keyword>
<dbReference type="Proteomes" id="UP000027730">
    <property type="component" value="Unassembled WGS sequence"/>
</dbReference>
<dbReference type="HOGENOM" id="CLU_2049236_0_0_1"/>